<gene>
    <name evidence="6" type="ORF">Acr_29g0000710</name>
</gene>
<evidence type="ECO:0000313" key="6">
    <source>
        <dbReference type="EMBL" id="GFZ20909.1"/>
    </source>
</evidence>
<evidence type="ECO:0000256" key="1">
    <source>
        <dbReference type="ARBA" id="ARBA00022723"/>
    </source>
</evidence>
<dbReference type="InterPro" id="IPR036443">
    <property type="entry name" value="Znf_RanBP2_sf"/>
</dbReference>
<dbReference type="PROSITE" id="PS50199">
    <property type="entry name" value="ZF_RANBP2_2"/>
    <property type="match status" value="2"/>
</dbReference>
<feature type="domain" description="RanBP2-type" evidence="5">
    <location>
        <begin position="44"/>
        <end position="75"/>
    </location>
</feature>
<accession>A0A7J0HCW5</accession>
<dbReference type="GO" id="GO:0003729">
    <property type="term" value="F:mRNA binding"/>
    <property type="evidence" value="ECO:0007669"/>
    <property type="project" value="TreeGrafter"/>
</dbReference>
<dbReference type="Gene3D" id="4.10.1060.10">
    <property type="entry name" value="Zinc finger, RanBP2-type"/>
    <property type="match status" value="2"/>
</dbReference>
<keyword evidence="3" id="KW-0862">Zinc</keyword>
<dbReference type="GO" id="GO:0008270">
    <property type="term" value="F:zinc ion binding"/>
    <property type="evidence" value="ECO:0007669"/>
    <property type="project" value="UniProtKB-KW"/>
</dbReference>
<dbReference type="AlphaFoldDB" id="A0A7J0HCW5"/>
<keyword evidence="7" id="KW-1185">Reference proteome</keyword>
<organism evidence="6 7">
    <name type="scientific">Actinidia rufa</name>
    <dbReference type="NCBI Taxonomy" id="165716"/>
    <lineage>
        <taxon>Eukaryota</taxon>
        <taxon>Viridiplantae</taxon>
        <taxon>Streptophyta</taxon>
        <taxon>Embryophyta</taxon>
        <taxon>Tracheophyta</taxon>
        <taxon>Spermatophyta</taxon>
        <taxon>Magnoliopsida</taxon>
        <taxon>eudicotyledons</taxon>
        <taxon>Gunneridae</taxon>
        <taxon>Pentapetalae</taxon>
        <taxon>asterids</taxon>
        <taxon>Ericales</taxon>
        <taxon>Actinidiaceae</taxon>
        <taxon>Actinidia</taxon>
    </lineage>
</organism>
<dbReference type="InterPro" id="IPR001876">
    <property type="entry name" value="Znf_RanBP2"/>
</dbReference>
<evidence type="ECO:0000256" key="3">
    <source>
        <dbReference type="ARBA" id="ARBA00022833"/>
    </source>
</evidence>
<dbReference type="EMBL" id="BJWL01000029">
    <property type="protein sequence ID" value="GFZ20909.1"/>
    <property type="molecule type" value="Genomic_DNA"/>
</dbReference>
<dbReference type="PANTHER" id="PTHR23111:SF41">
    <property type="entry name" value="ZINC FINGER RAN-BINDING DOMAIN-CONTAINING PROTEIN 2-LIKE"/>
    <property type="match status" value="1"/>
</dbReference>
<dbReference type="OrthoDB" id="448399at2759"/>
<dbReference type="Proteomes" id="UP000585474">
    <property type="component" value="Unassembled WGS sequence"/>
</dbReference>
<dbReference type="SUPFAM" id="SSF90209">
    <property type="entry name" value="Ran binding protein zinc finger-like"/>
    <property type="match status" value="2"/>
</dbReference>
<comment type="caution">
    <text evidence="6">The sequence shown here is derived from an EMBL/GenBank/DDBJ whole genome shotgun (WGS) entry which is preliminary data.</text>
</comment>
<reference evidence="6 7" key="1">
    <citation type="submission" date="2019-07" db="EMBL/GenBank/DDBJ databases">
        <title>De Novo Assembly of kiwifruit Actinidia rufa.</title>
        <authorList>
            <person name="Sugita-Konishi S."/>
            <person name="Sato K."/>
            <person name="Mori E."/>
            <person name="Abe Y."/>
            <person name="Kisaki G."/>
            <person name="Hamano K."/>
            <person name="Suezawa K."/>
            <person name="Otani M."/>
            <person name="Fukuda T."/>
            <person name="Manabe T."/>
            <person name="Gomi K."/>
            <person name="Tabuchi M."/>
            <person name="Akimitsu K."/>
            <person name="Kataoka I."/>
        </authorList>
    </citation>
    <scope>NUCLEOTIDE SEQUENCE [LARGE SCALE GENOMIC DNA]</scope>
    <source>
        <strain evidence="7">cv. Fuchu</strain>
    </source>
</reference>
<protein>
    <recommendedName>
        <fullName evidence="5">RanBP2-type domain-containing protein</fullName>
    </recommendedName>
</protein>
<evidence type="ECO:0000313" key="7">
    <source>
        <dbReference type="Proteomes" id="UP000585474"/>
    </source>
</evidence>
<sequence>MSREGGDWLCSACQHLNFKKRDSCQRCKCPKYGADNGIIETAVLAGDWYCNTINCGAHNYASRTSCYMCGSIKDDYCPYSGGMIGEALPGWKSDLDVVSTTMLAEWNVSNAKLQGVLVVQFKEIDLRRIITCPELSSLQPSTNSFSFSMYSP</sequence>
<dbReference type="PROSITE" id="PS01358">
    <property type="entry name" value="ZF_RANBP2_1"/>
    <property type="match status" value="2"/>
</dbReference>
<proteinExistence type="predicted"/>
<dbReference type="Pfam" id="PF00641">
    <property type="entry name" value="Zn_ribbon_RanBP"/>
    <property type="match status" value="1"/>
</dbReference>
<feature type="domain" description="RanBP2-type" evidence="5">
    <location>
        <begin position="3"/>
        <end position="33"/>
    </location>
</feature>
<dbReference type="PANTHER" id="PTHR23111">
    <property type="entry name" value="ZINC FINGER PROTEIN"/>
    <property type="match status" value="1"/>
</dbReference>
<dbReference type="GO" id="GO:0005737">
    <property type="term" value="C:cytoplasm"/>
    <property type="evidence" value="ECO:0007669"/>
    <property type="project" value="TreeGrafter"/>
</dbReference>
<keyword evidence="1" id="KW-0479">Metal-binding</keyword>
<evidence type="ECO:0000259" key="5">
    <source>
        <dbReference type="PROSITE" id="PS50199"/>
    </source>
</evidence>
<evidence type="ECO:0000256" key="2">
    <source>
        <dbReference type="ARBA" id="ARBA00022771"/>
    </source>
</evidence>
<evidence type="ECO:0000256" key="4">
    <source>
        <dbReference type="PROSITE-ProRule" id="PRU00322"/>
    </source>
</evidence>
<keyword evidence="2 4" id="KW-0863">Zinc-finger</keyword>
<name>A0A7J0HCW5_9ERIC</name>
<dbReference type="SMART" id="SM00547">
    <property type="entry name" value="ZnF_RBZ"/>
    <property type="match status" value="2"/>
</dbReference>